<proteinExistence type="predicted"/>
<feature type="transmembrane region" description="Helical" evidence="1">
    <location>
        <begin position="75"/>
        <end position="94"/>
    </location>
</feature>
<feature type="transmembrane region" description="Helical" evidence="1">
    <location>
        <begin position="48"/>
        <end position="68"/>
    </location>
</feature>
<name>A0A075UTF6_9PSEU</name>
<keyword evidence="1" id="KW-0812">Transmembrane</keyword>
<dbReference type="InterPro" id="IPR025363">
    <property type="entry name" value="DUF4267"/>
</dbReference>
<dbReference type="AlphaFoldDB" id="A0A075UTF6"/>
<dbReference type="RefSeq" id="WP_038511577.1">
    <property type="nucleotide sequence ID" value="NZ_CP008953.1"/>
</dbReference>
<accession>A0A075UTF6</accession>
<reference evidence="2 3" key="1">
    <citation type="journal article" date="2014" name="J. Biotechnol.">
        <title>Complete genome sequence of the actinobacterium Amycolatopsis japonica MG417-CF17(T) (=DSM 44213T) producing (S,S)-N,N'-ethylenediaminedisuccinic acid.</title>
        <authorList>
            <person name="Stegmann E."/>
            <person name="Albersmeier A."/>
            <person name="Spohn M."/>
            <person name="Gert H."/>
            <person name="Weber T."/>
            <person name="Wohlleben W."/>
            <person name="Kalinowski J."/>
            <person name="Ruckert C."/>
        </authorList>
    </citation>
    <scope>NUCLEOTIDE SEQUENCE [LARGE SCALE GENOMIC DNA]</scope>
    <source>
        <strain evidence="3">MG417-CF17 (DSM 44213)</strain>
    </source>
</reference>
<gene>
    <name evidence="2" type="ORF">AJAP_14405</name>
</gene>
<feature type="transmembrane region" description="Helical" evidence="1">
    <location>
        <begin position="100"/>
        <end position="123"/>
    </location>
</feature>
<evidence type="ECO:0000256" key="1">
    <source>
        <dbReference type="SAM" id="Phobius"/>
    </source>
</evidence>
<dbReference type="KEGG" id="aja:AJAP_14405"/>
<protein>
    <submittedName>
        <fullName evidence="2">Conserved putative membrane protein</fullName>
    </submittedName>
</protein>
<dbReference type="STRING" id="208439.AJAP_14405"/>
<dbReference type="EMBL" id="CP008953">
    <property type="protein sequence ID" value="AIG75759.1"/>
    <property type="molecule type" value="Genomic_DNA"/>
</dbReference>
<dbReference type="HOGENOM" id="CLU_127147_0_0_11"/>
<organism evidence="2 3">
    <name type="scientific">Amycolatopsis japonica</name>
    <dbReference type="NCBI Taxonomy" id="208439"/>
    <lineage>
        <taxon>Bacteria</taxon>
        <taxon>Bacillati</taxon>
        <taxon>Actinomycetota</taxon>
        <taxon>Actinomycetes</taxon>
        <taxon>Pseudonocardiales</taxon>
        <taxon>Pseudonocardiaceae</taxon>
        <taxon>Amycolatopsis</taxon>
        <taxon>Amycolatopsis japonica group</taxon>
    </lineage>
</organism>
<keyword evidence="1" id="KW-0472">Membrane</keyword>
<sequence>MTRIKIAYILSAALVLFVLYFGSGYVFFPATQTGGFGLPVMPSEGDPILAVKGVRDIGTALVVLALILFRNARALGWAMLALAFIPFGDMLIVLTHNGSVGAALGIHGATCALMVVISALFLIRPAQNGQ</sequence>
<keyword evidence="1" id="KW-1133">Transmembrane helix</keyword>
<evidence type="ECO:0000313" key="2">
    <source>
        <dbReference type="EMBL" id="AIG75759.1"/>
    </source>
</evidence>
<keyword evidence="3" id="KW-1185">Reference proteome</keyword>
<dbReference type="Proteomes" id="UP000028492">
    <property type="component" value="Chromosome"/>
</dbReference>
<evidence type="ECO:0000313" key="3">
    <source>
        <dbReference type="Proteomes" id="UP000028492"/>
    </source>
</evidence>
<feature type="transmembrane region" description="Helical" evidence="1">
    <location>
        <begin position="7"/>
        <end position="28"/>
    </location>
</feature>
<dbReference type="Pfam" id="PF14087">
    <property type="entry name" value="DUF4267"/>
    <property type="match status" value="1"/>
</dbReference>